<protein>
    <recommendedName>
        <fullName evidence="4">Lipoprotein</fullName>
    </recommendedName>
</protein>
<name>A0A074L3P3_9BACT</name>
<sequence length="220" mass="25177">MKNIFCALISSVLLLLASCNDASNETSEVKSLPLQVAEAYGIGNFEDINVIEYTWNVQQDSVRVGVRDWKWRPKEVEVYYSGPDSTLTFNYPSETADLQTFEHRFINDKYWLLFPFQLAWDTGYDYEEVSDQAAPISGESTTKLIIQYNEADGFTPGDAYDLYLDGDLMIKEWVFRKGGAPDGRAFTWEDVQEFKGIKISTSRTNDTGKKFIWFTNISVN</sequence>
<organism evidence="2 3">
    <name type="scientific">Anditalea andensis</name>
    <dbReference type="NCBI Taxonomy" id="1048983"/>
    <lineage>
        <taxon>Bacteria</taxon>
        <taxon>Pseudomonadati</taxon>
        <taxon>Bacteroidota</taxon>
        <taxon>Cytophagia</taxon>
        <taxon>Cytophagales</taxon>
        <taxon>Cytophagaceae</taxon>
        <taxon>Anditalea</taxon>
    </lineage>
</organism>
<dbReference type="OrthoDB" id="892266at2"/>
<dbReference type="PROSITE" id="PS51257">
    <property type="entry name" value="PROKAR_LIPOPROTEIN"/>
    <property type="match status" value="1"/>
</dbReference>
<feature type="signal peptide" evidence="1">
    <location>
        <begin position="1"/>
        <end position="22"/>
    </location>
</feature>
<evidence type="ECO:0000256" key="1">
    <source>
        <dbReference type="SAM" id="SignalP"/>
    </source>
</evidence>
<accession>A0A074L3P3</accession>
<dbReference type="EMBL" id="JMIH01000014">
    <property type="protein sequence ID" value="KEO75080.1"/>
    <property type="molecule type" value="Genomic_DNA"/>
</dbReference>
<proteinExistence type="predicted"/>
<evidence type="ECO:0000313" key="2">
    <source>
        <dbReference type="EMBL" id="KEO75080.1"/>
    </source>
</evidence>
<keyword evidence="1" id="KW-0732">Signal</keyword>
<keyword evidence="3" id="KW-1185">Reference proteome</keyword>
<evidence type="ECO:0000313" key="3">
    <source>
        <dbReference type="Proteomes" id="UP000027821"/>
    </source>
</evidence>
<dbReference type="AlphaFoldDB" id="A0A074L3P3"/>
<feature type="chain" id="PRO_5001695678" description="Lipoprotein" evidence="1">
    <location>
        <begin position="23"/>
        <end position="220"/>
    </location>
</feature>
<reference evidence="2 3" key="1">
    <citation type="submission" date="2014-04" db="EMBL/GenBank/DDBJ databases">
        <title>Characterization and application of a salt tolerant electro-active bacterium.</title>
        <authorList>
            <person name="Yang L."/>
            <person name="Wei S."/>
            <person name="Tay Q.X.M."/>
        </authorList>
    </citation>
    <scope>NUCLEOTIDE SEQUENCE [LARGE SCALE GENOMIC DNA]</scope>
    <source>
        <strain evidence="2 3">LY1</strain>
    </source>
</reference>
<dbReference type="Proteomes" id="UP000027821">
    <property type="component" value="Unassembled WGS sequence"/>
</dbReference>
<dbReference type="STRING" id="1048983.EL17_05255"/>
<comment type="caution">
    <text evidence="2">The sequence shown here is derived from an EMBL/GenBank/DDBJ whole genome shotgun (WGS) entry which is preliminary data.</text>
</comment>
<dbReference type="eggNOG" id="ENOG502ZBPA">
    <property type="taxonomic scope" value="Bacteria"/>
</dbReference>
<gene>
    <name evidence="2" type="ORF">EL17_05255</name>
</gene>
<evidence type="ECO:0008006" key="4">
    <source>
        <dbReference type="Google" id="ProtNLM"/>
    </source>
</evidence>
<dbReference type="RefSeq" id="WP_035071613.1">
    <property type="nucleotide sequence ID" value="NZ_JMIH01000014.1"/>
</dbReference>